<keyword evidence="4" id="KW-0378">Hydrolase</keyword>
<feature type="compositionally biased region" description="Polar residues" evidence="7">
    <location>
        <begin position="9"/>
        <end position="22"/>
    </location>
</feature>
<dbReference type="InterPro" id="IPR013780">
    <property type="entry name" value="Glyco_hydro_b"/>
</dbReference>
<sequence length="723" mass="79505">MDDSRLVEHSNSSDSDTATVTVDPTVRGETTVDPKLLGKFGEHLYTARNAKNTLEAEILHNPTFGSWKFQVHGPGPDGGRPAVHDADEIDDRVAEYATRRDYPDHERLLEAYRDGLALWWVHCGTRDDVRTSPDVGVAGDRAQRIEVVPDADSESAIAQWCYLPLHRTRAFEGRLTARGNEPTTVEIGIRTVTADGDLETELTTQSVAVGTDWTTAAFDLECPQSAFDDPDALYAVTIRPEPGSNVVFDGISLLPDDHIARADPDVVSFLRDANLPLLRWPGGNFVSGYHWEDAVGPLEERPTKPNPAWAGLETNRFGTAEFMDFCEAVGCEPMICLNAGNGTAEEAANWVEYCNGDPEETEYGRLRAEHGHPEPYDVTYWEVGNEVYGPWQTTWTTPGGYADRFARFHEAMTAVDDDIEVLACGNRLTEWNEPLLAECADDLDWLTDHVLVGDPVSTDTDLEALYNAHMAFAEQVGREYETVAERMRAAGIDEPKLAITELQLFTTLADDERDGDDTLEWTDIPTNKTMTEAVYDATFLLEAIRSDGLIGMITHSGVGNHGAGLRKDRERVWTDPAYYVHREAFSMVGAHPVKTHLECGTYNTELPVGDHTGELFGAIEPATDVPQLDAVTVSHPDENRLVTCLVHRDATAGPTTVTLEVAGESSLESVTVSRIGADSMVAQNTREAPEAVAVETERCSVDGGTVTLDLEPFTVAFLESEYE</sequence>
<evidence type="ECO:0000256" key="1">
    <source>
        <dbReference type="ARBA" id="ARBA00001462"/>
    </source>
</evidence>
<dbReference type="EMBL" id="MWPH01000004">
    <property type="protein sequence ID" value="OVE83096.1"/>
    <property type="molecule type" value="Genomic_DNA"/>
</dbReference>
<dbReference type="Gene3D" id="2.60.40.1180">
    <property type="entry name" value="Golgi alpha-mannosidase II"/>
    <property type="match status" value="1"/>
</dbReference>
<feature type="region of interest" description="Disordered" evidence="7">
    <location>
        <begin position="1"/>
        <end position="26"/>
    </location>
</feature>
<dbReference type="SUPFAM" id="SSF51011">
    <property type="entry name" value="Glycosyl hydrolase domain"/>
    <property type="match status" value="1"/>
</dbReference>
<keyword evidence="10" id="KW-1185">Reference proteome</keyword>
<dbReference type="PANTHER" id="PTHR43576:SF2">
    <property type="entry name" value="INTRACELLULAR EXO-ALPHA-L-ARABINOFURANOSIDASE 2"/>
    <property type="match status" value="1"/>
</dbReference>
<dbReference type="RefSeq" id="WP_054861839.1">
    <property type="nucleotide sequence ID" value="NZ_MWPH01000004.1"/>
</dbReference>
<organism evidence="9 10">
    <name type="scientific">Natronolimnobius baerhuensis</name>
    <dbReference type="NCBI Taxonomy" id="253108"/>
    <lineage>
        <taxon>Archaea</taxon>
        <taxon>Methanobacteriati</taxon>
        <taxon>Methanobacteriota</taxon>
        <taxon>Stenosarchaea group</taxon>
        <taxon>Halobacteria</taxon>
        <taxon>Halobacteriales</taxon>
        <taxon>Natrialbaceae</taxon>
        <taxon>Natronolimnobius</taxon>
    </lineage>
</organism>
<dbReference type="InterPro" id="IPR010720">
    <property type="entry name" value="Alpha-L-AF_C"/>
</dbReference>
<gene>
    <name evidence="9" type="ORF">B2G88_16930</name>
</gene>
<dbReference type="EC" id="3.2.1.55" evidence="3"/>
<evidence type="ECO:0000256" key="7">
    <source>
        <dbReference type="SAM" id="MobiDB-lite"/>
    </source>
</evidence>
<comment type="similarity">
    <text evidence="2">Belongs to the glycosyl hydrolase 51 family.</text>
</comment>
<accession>A0A202E465</accession>
<evidence type="ECO:0000313" key="10">
    <source>
        <dbReference type="Proteomes" id="UP000196084"/>
    </source>
</evidence>
<dbReference type="OrthoDB" id="256115at2157"/>
<protein>
    <recommendedName>
        <fullName evidence="3">non-reducing end alpha-L-arabinofuranosidase</fullName>
        <ecNumber evidence="3">3.2.1.55</ecNumber>
    </recommendedName>
</protein>
<feature type="domain" description="Alpha-L-arabinofuranosidase C-terminal" evidence="8">
    <location>
        <begin position="521"/>
        <end position="714"/>
    </location>
</feature>
<evidence type="ECO:0000256" key="4">
    <source>
        <dbReference type="ARBA" id="ARBA00022801"/>
    </source>
</evidence>
<comment type="catalytic activity">
    <reaction evidence="1">
        <text>Hydrolysis of terminal non-reducing alpha-L-arabinofuranoside residues in alpha-L-arabinosides.</text>
        <dbReference type="EC" id="3.2.1.55"/>
    </reaction>
</comment>
<name>A0A202E465_9EURY</name>
<dbReference type="SUPFAM" id="SSF51445">
    <property type="entry name" value="(Trans)glycosidases"/>
    <property type="match status" value="1"/>
</dbReference>
<evidence type="ECO:0000313" key="9">
    <source>
        <dbReference type="EMBL" id="OVE83096.1"/>
    </source>
</evidence>
<dbReference type="InterPro" id="IPR017853">
    <property type="entry name" value="GH"/>
</dbReference>
<dbReference type="GO" id="GO:0046373">
    <property type="term" value="P:L-arabinose metabolic process"/>
    <property type="evidence" value="ECO:0007669"/>
    <property type="project" value="InterPro"/>
</dbReference>
<dbReference type="GO" id="GO:0046556">
    <property type="term" value="F:alpha-L-arabinofuranosidase activity"/>
    <property type="evidence" value="ECO:0007669"/>
    <property type="project" value="UniProtKB-EC"/>
</dbReference>
<evidence type="ECO:0000256" key="5">
    <source>
        <dbReference type="ARBA" id="ARBA00023277"/>
    </source>
</evidence>
<keyword evidence="5" id="KW-0119">Carbohydrate metabolism</keyword>
<dbReference type="AlphaFoldDB" id="A0A202E465"/>
<proteinExistence type="inferred from homology"/>
<dbReference type="SMART" id="SM00813">
    <property type="entry name" value="Alpha-L-AF_C"/>
    <property type="match status" value="1"/>
</dbReference>
<dbReference type="Proteomes" id="UP000196084">
    <property type="component" value="Unassembled WGS sequence"/>
</dbReference>
<evidence type="ECO:0000256" key="6">
    <source>
        <dbReference type="ARBA" id="ARBA00023295"/>
    </source>
</evidence>
<dbReference type="GO" id="GO:0000272">
    <property type="term" value="P:polysaccharide catabolic process"/>
    <property type="evidence" value="ECO:0007669"/>
    <property type="project" value="TreeGrafter"/>
</dbReference>
<reference evidence="9 10" key="1">
    <citation type="submission" date="2017-02" db="EMBL/GenBank/DDBJ databases">
        <title>Natronthermophilus aegyptiacus gen. nov.,sp. nov., an aerobic, extremely halophilic alkalithermophilic archaeon isolated from the athalassohaline Wadi An Natrun, Egypt.</title>
        <authorList>
            <person name="Zhao B."/>
        </authorList>
    </citation>
    <scope>NUCLEOTIDE SEQUENCE [LARGE SCALE GENOMIC DNA]</scope>
    <source>
        <strain evidence="9 10">CGMCC 1.3597</strain>
    </source>
</reference>
<dbReference type="Pfam" id="PF22848">
    <property type="entry name" value="ASD1_dom"/>
    <property type="match status" value="1"/>
</dbReference>
<keyword evidence="6" id="KW-0326">Glycosidase</keyword>
<dbReference type="Pfam" id="PF06964">
    <property type="entry name" value="Alpha-L-AF_C"/>
    <property type="match status" value="1"/>
</dbReference>
<dbReference type="Gene3D" id="3.20.20.80">
    <property type="entry name" value="Glycosidases"/>
    <property type="match status" value="1"/>
</dbReference>
<dbReference type="InterPro" id="IPR055235">
    <property type="entry name" value="ASD1_cat"/>
</dbReference>
<evidence type="ECO:0000256" key="2">
    <source>
        <dbReference type="ARBA" id="ARBA00007186"/>
    </source>
</evidence>
<evidence type="ECO:0000256" key="3">
    <source>
        <dbReference type="ARBA" id="ARBA00012670"/>
    </source>
</evidence>
<dbReference type="PANTHER" id="PTHR43576">
    <property type="entry name" value="ALPHA-L-ARABINOFURANOSIDASE C-RELATED"/>
    <property type="match status" value="1"/>
</dbReference>
<evidence type="ECO:0000259" key="8">
    <source>
        <dbReference type="SMART" id="SM00813"/>
    </source>
</evidence>
<comment type="caution">
    <text evidence="9">The sequence shown here is derived from an EMBL/GenBank/DDBJ whole genome shotgun (WGS) entry which is preliminary data.</text>
</comment>